<feature type="compositionally biased region" description="Polar residues" evidence="1">
    <location>
        <begin position="367"/>
        <end position="384"/>
    </location>
</feature>
<feature type="compositionally biased region" description="Polar residues" evidence="1">
    <location>
        <begin position="417"/>
        <end position="427"/>
    </location>
</feature>
<name>A0ABD3QMJ5_9STRA</name>
<comment type="caution">
    <text evidence="2">The sequence shown here is derived from an EMBL/GenBank/DDBJ whole genome shotgun (WGS) entry which is preliminary data.</text>
</comment>
<keyword evidence="3" id="KW-1185">Reference proteome</keyword>
<protein>
    <submittedName>
        <fullName evidence="2">Uncharacterized protein</fullName>
    </submittedName>
</protein>
<dbReference type="EMBL" id="JABMIG020000025">
    <property type="protein sequence ID" value="KAL3801618.1"/>
    <property type="molecule type" value="Genomic_DNA"/>
</dbReference>
<reference evidence="2 3" key="1">
    <citation type="journal article" date="2020" name="G3 (Bethesda)">
        <title>Improved Reference Genome for Cyclotella cryptica CCMP332, a Model for Cell Wall Morphogenesis, Salinity Adaptation, and Lipid Production in Diatoms (Bacillariophyta).</title>
        <authorList>
            <person name="Roberts W.R."/>
            <person name="Downey K.M."/>
            <person name="Ruck E.C."/>
            <person name="Traller J.C."/>
            <person name="Alverson A.J."/>
        </authorList>
    </citation>
    <scope>NUCLEOTIDE SEQUENCE [LARGE SCALE GENOMIC DNA]</scope>
    <source>
        <strain evidence="2 3">CCMP332</strain>
    </source>
</reference>
<gene>
    <name evidence="2" type="ORF">HJC23_013123</name>
</gene>
<sequence length="427" mass="46814">MSRQDRQADLRRRMAEARLKLQSSAKSVGSQLHDDNERVDSHTPLPPPAASGILRKSKYTSKNVDDRSATTKVSVSNGGPSGSHALGGLIGGYSSSEEEDEERGVVSKSDVVVSADKKKRASVTISNHDVTTVDTNTKRAKFDSEIHITDTSLLGMAGSSPGRKSERHHGAPALADDGEKIEKSIQKHDAAVMANQLSEETISDEVWNEFNDLIDDDHDSSVTGGGRDNLEKETSVDKNITSEQFTPSDTAAPADAAVKPKKKKRKKKLEEVKENSYDNETITNVEQVSYEARLARLMLLKSRFNKQKTDADNNDNTLVSMDFYDPSLAFQEEDDDVDEAGISEDIKSKEVAPNENSLEKPSASPERITQSMSRAPLPSSSRGSHLSLATILKKQRHQVRHMSACGEDGETSKLESENSLTTDGRWF</sequence>
<feature type="compositionally biased region" description="Polar residues" evidence="1">
    <location>
        <begin position="21"/>
        <end position="30"/>
    </location>
</feature>
<feature type="region of interest" description="Disordered" evidence="1">
    <location>
        <begin position="153"/>
        <end position="182"/>
    </location>
</feature>
<proteinExistence type="predicted"/>
<evidence type="ECO:0000313" key="2">
    <source>
        <dbReference type="EMBL" id="KAL3801618.1"/>
    </source>
</evidence>
<feature type="compositionally biased region" description="Polar residues" evidence="1">
    <location>
        <begin position="237"/>
        <end position="249"/>
    </location>
</feature>
<dbReference type="Proteomes" id="UP001516023">
    <property type="component" value="Unassembled WGS sequence"/>
</dbReference>
<evidence type="ECO:0000256" key="1">
    <source>
        <dbReference type="SAM" id="MobiDB-lite"/>
    </source>
</evidence>
<feature type="region of interest" description="Disordered" evidence="1">
    <location>
        <begin position="1"/>
        <end position="109"/>
    </location>
</feature>
<feature type="compositionally biased region" description="Basic and acidic residues" evidence="1">
    <location>
        <begin position="1"/>
        <end position="19"/>
    </location>
</feature>
<dbReference type="AlphaFoldDB" id="A0ABD3QMJ5"/>
<feature type="region of interest" description="Disordered" evidence="1">
    <location>
        <begin position="344"/>
        <end position="385"/>
    </location>
</feature>
<feature type="compositionally biased region" description="Basic and acidic residues" evidence="1">
    <location>
        <begin position="32"/>
        <end position="41"/>
    </location>
</feature>
<evidence type="ECO:0000313" key="3">
    <source>
        <dbReference type="Proteomes" id="UP001516023"/>
    </source>
</evidence>
<accession>A0ABD3QMJ5</accession>
<feature type="region of interest" description="Disordered" evidence="1">
    <location>
        <begin position="215"/>
        <end position="276"/>
    </location>
</feature>
<feature type="region of interest" description="Disordered" evidence="1">
    <location>
        <begin position="400"/>
        <end position="427"/>
    </location>
</feature>
<organism evidence="2 3">
    <name type="scientific">Cyclotella cryptica</name>
    <dbReference type="NCBI Taxonomy" id="29204"/>
    <lineage>
        <taxon>Eukaryota</taxon>
        <taxon>Sar</taxon>
        <taxon>Stramenopiles</taxon>
        <taxon>Ochrophyta</taxon>
        <taxon>Bacillariophyta</taxon>
        <taxon>Coscinodiscophyceae</taxon>
        <taxon>Thalassiosirophycidae</taxon>
        <taxon>Stephanodiscales</taxon>
        <taxon>Stephanodiscaceae</taxon>
        <taxon>Cyclotella</taxon>
    </lineage>
</organism>